<dbReference type="InterPro" id="IPR029068">
    <property type="entry name" value="Glyas_Bleomycin-R_OHBP_Dase"/>
</dbReference>
<dbReference type="Proteomes" id="UP001597318">
    <property type="component" value="Unassembled WGS sequence"/>
</dbReference>
<evidence type="ECO:0000313" key="2">
    <source>
        <dbReference type="EMBL" id="MFD2212119.1"/>
    </source>
</evidence>
<gene>
    <name evidence="2" type="ORF">ACFSKK_00145</name>
</gene>
<dbReference type="Gene3D" id="3.10.180.10">
    <property type="entry name" value="2,3-Dihydroxybiphenyl 1,2-Dioxygenase, domain 1"/>
    <property type="match status" value="1"/>
</dbReference>
<dbReference type="SUPFAM" id="SSF54593">
    <property type="entry name" value="Glyoxalase/Bleomycin resistance protein/Dihydroxybiphenyl dioxygenase"/>
    <property type="match status" value="1"/>
</dbReference>
<dbReference type="InterPro" id="IPR004360">
    <property type="entry name" value="Glyas_Fos-R_dOase_dom"/>
</dbReference>
<organism evidence="2 3">
    <name type="scientific">Metabacillus endolithicus</name>
    <dbReference type="NCBI Taxonomy" id="1535204"/>
    <lineage>
        <taxon>Bacteria</taxon>
        <taxon>Bacillati</taxon>
        <taxon>Bacillota</taxon>
        <taxon>Bacilli</taxon>
        <taxon>Bacillales</taxon>
        <taxon>Bacillaceae</taxon>
        <taxon>Metabacillus</taxon>
    </lineage>
</organism>
<evidence type="ECO:0000259" key="1">
    <source>
        <dbReference type="PROSITE" id="PS51819"/>
    </source>
</evidence>
<evidence type="ECO:0000313" key="3">
    <source>
        <dbReference type="Proteomes" id="UP001597318"/>
    </source>
</evidence>
<dbReference type="CDD" id="cd07251">
    <property type="entry name" value="VOC_like"/>
    <property type="match status" value="1"/>
</dbReference>
<dbReference type="PANTHER" id="PTHR36503:SF1">
    <property type="entry name" value="BLR2520 PROTEIN"/>
    <property type="match status" value="1"/>
</dbReference>
<dbReference type="InterPro" id="IPR037523">
    <property type="entry name" value="VOC_core"/>
</dbReference>
<name>A0ABW5BT60_9BACI</name>
<dbReference type="PROSITE" id="PS51819">
    <property type="entry name" value="VOC"/>
    <property type="match status" value="1"/>
</dbReference>
<protein>
    <submittedName>
        <fullName evidence="2">VOC family protein</fullName>
    </submittedName>
</protein>
<dbReference type="EMBL" id="JBHUIK010000001">
    <property type="protein sequence ID" value="MFD2212119.1"/>
    <property type="molecule type" value="Genomic_DNA"/>
</dbReference>
<feature type="domain" description="VOC" evidence="1">
    <location>
        <begin position="3"/>
        <end position="132"/>
    </location>
</feature>
<dbReference type="PANTHER" id="PTHR36503">
    <property type="entry name" value="BLR2520 PROTEIN"/>
    <property type="match status" value="1"/>
</dbReference>
<accession>A0ABW5BT60</accession>
<dbReference type="RefSeq" id="WP_247343036.1">
    <property type="nucleotide sequence ID" value="NZ_CP095550.1"/>
</dbReference>
<proteinExistence type="predicted"/>
<reference evidence="3" key="1">
    <citation type="journal article" date="2019" name="Int. J. Syst. Evol. Microbiol.">
        <title>The Global Catalogue of Microorganisms (GCM) 10K type strain sequencing project: providing services to taxonomists for standard genome sequencing and annotation.</title>
        <authorList>
            <consortium name="The Broad Institute Genomics Platform"/>
            <consortium name="The Broad Institute Genome Sequencing Center for Infectious Disease"/>
            <person name="Wu L."/>
            <person name="Ma J."/>
        </authorList>
    </citation>
    <scope>NUCLEOTIDE SEQUENCE [LARGE SCALE GENOMIC DNA]</scope>
    <source>
        <strain evidence="3">CGMCC 1.15474</strain>
    </source>
</reference>
<dbReference type="Pfam" id="PF00903">
    <property type="entry name" value="Glyoxalase"/>
    <property type="match status" value="1"/>
</dbReference>
<keyword evidence="3" id="KW-1185">Reference proteome</keyword>
<sequence>MNRLNLITLGVKDMIESLHFYREGLGFKVLVYGDESNPDVIFFNNSGTKILLFPIDRLVKDISTEKPPELGSGFGGITLGFNGNSIEEVDEVFTLAKKAGAKVIKEPQTVFWGGYSGYFQDPNGYYWEVAYGENWEFDENDMLVIGEN</sequence>
<comment type="caution">
    <text evidence="2">The sequence shown here is derived from an EMBL/GenBank/DDBJ whole genome shotgun (WGS) entry which is preliminary data.</text>
</comment>